<evidence type="ECO:0000313" key="2">
    <source>
        <dbReference type="Proteomes" id="UP000466514"/>
    </source>
</evidence>
<reference evidence="1 2" key="1">
    <citation type="journal article" date="2019" name="Emerg. Microbes Infect.">
        <title>Comprehensive subspecies identification of 175 nontuberculous mycobacteria species based on 7547 genomic profiles.</title>
        <authorList>
            <person name="Matsumoto Y."/>
            <person name="Kinjo T."/>
            <person name="Motooka D."/>
            <person name="Nabeya D."/>
            <person name="Jung N."/>
            <person name="Uechi K."/>
            <person name="Horii T."/>
            <person name="Iida T."/>
            <person name="Fujita J."/>
            <person name="Nakamura S."/>
        </authorList>
    </citation>
    <scope>NUCLEOTIDE SEQUENCE [LARGE SCALE GENOMIC DNA]</scope>
    <source>
        <strain evidence="1 2">JCM 13323</strain>
    </source>
</reference>
<dbReference type="Proteomes" id="UP000466514">
    <property type="component" value="Chromosome"/>
</dbReference>
<sequence>MQGSGREIRDDVSVHHSGLTQFAARGEGHWTLIPGRARNSEKKTAQSCWHSQILSANLAGAQ</sequence>
<evidence type="ECO:0000313" key="1">
    <source>
        <dbReference type="EMBL" id="BBX68459.1"/>
    </source>
</evidence>
<accession>A0A7I7MAT7</accession>
<protein>
    <submittedName>
        <fullName evidence="1">Uncharacterized protein</fullName>
    </submittedName>
</protein>
<keyword evidence="2" id="KW-1185">Reference proteome</keyword>
<organism evidence="1 2">
    <name type="scientific">Mycolicibacterium psychrotolerans</name>
    <dbReference type="NCBI Taxonomy" id="216929"/>
    <lineage>
        <taxon>Bacteria</taxon>
        <taxon>Bacillati</taxon>
        <taxon>Actinomycetota</taxon>
        <taxon>Actinomycetes</taxon>
        <taxon>Mycobacteriales</taxon>
        <taxon>Mycobacteriaceae</taxon>
        <taxon>Mycolicibacterium</taxon>
    </lineage>
</organism>
<proteinExistence type="predicted"/>
<gene>
    <name evidence="1" type="ORF">MPSYJ_19200</name>
</gene>
<name>A0A7I7MAT7_9MYCO</name>
<dbReference type="EMBL" id="AP022574">
    <property type="protein sequence ID" value="BBX68459.1"/>
    <property type="molecule type" value="Genomic_DNA"/>
</dbReference>
<dbReference type="KEGG" id="mpsc:MPSYJ_19200"/>
<dbReference type="AlphaFoldDB" id="A0A7I7MAT7"/>